<proteinExistence type="predicted"/>
<evidence type="ECO:0000313" key="5">
    <source>
        <dbReference type="Proteomes" id="UP000030403"/>
    </source>
</evidence>
<feature type="domain" description="SLH" evidence="3">
    <location>
        <begin position="639"/>
        <end position="701"/>
    </location>
</feature>
<dbReference type="OrthoDB" id="2473368at2"/>
<dbReference type="AlphaFoldDB" id="A0A0A5GFP4"/>
<dbReference type="InterPro" id="IPR001119">
    <property type="entry name" value="SLH_dom"/>
</dbReference>
<dbReference type="PROSITE" id="PS51272">
    <property type="entry name" value="SLH"/>
    <property type="match status" value="3"/>
</dbReference>
<keyword evidence="5" id="KW-1185">Reference proteome</keyword>
<dbReference type="STRING" id="1385511.GCA_000425225_02719"/>
<protein>
    <recommendedName>
        <fullName evidence="3">SLH domain-containing protein</fullName>
    </recommendedName>
</protein>
<accession>A0A0A5GFP4</accession>
<comment type="caution">
    <text evidence="4">The sequence shown here is derived from an EMBL/GenBank/DDBJ whole genome shotgun (WGS) entry which is preliminary data.</text>
</comment>
<evidence type="ECO:0000256" key="2">
    <source>
        <dbReference type="SAM" id="SignalP"/>
    </source>
</evidence>
<dbReference type="InterPro" id="IPR032599">
    <property type="entry name" value="YcdB/YcdC_rep_domain"/>
</dbReference>
<organism evidence="4 5">
    <name type="scientific">Pontibacillus marinus BH030004 = DSM 16465</name>
    <dbReference type="NCBI Taxonomy" id="1385511"/>
    <lineage>
        <taxon>Bacteria</taxon>
        <taxon>Bacillati</taxon>
        <taxon>Bacillota</taxon>
        <taxon>Bacilli</taxon>
        <taxon>Bacillales</taxon>
        <taxon>Bacillaceae</taxon>
        <taxon>Pontibacillus</taxon>
    </lineage>
</organism>
<feature type="domain" description="SLH" evidence="3">
    <location>
        <begin position="702"/>
        <end position="763"/>
    </location>
</feature>
<feature type="chain" id="PRO_5002010625" description="SLH domain-containing protein" evidence="2">
    <location>
        <begin position="25"/>
        <end position="763"/>
    </location>
</feature>
<feature type="domain" description="SLH" evidence="3">
    <location>
        <begin position="575"/>
        <end position="638"/>
    </location>
</feature>
<name>A0A0A5GFP4_9BACI</name>
<feature type="signal peptide" evidence="2">
    <location>
        <begin position="1"/>
        <end position="24"/>
    </location>
</feature>
<dbReference type="Gene3D" id="3.10.450.40">
    <property type="match status" value="1"/>
</dbReference>
<dbReference type="Pfam" id="PF16244">
    <property type="entry name" value="DUF4901"/>
    <property type="match status" value="2"/>
</dbReference>
<evidence type="ECO:0000256" key="1">
    <source>
        <dbReference type="ARBA" id="ARBA00022729"/>
    </source>
</evidence>
<reference evidence="4 5" key="1">
    <citation type="submission" date="2013-08" db="EMBL/GenBank/DDBJ databases">
        <authorList>
            <person name="Huang J."/>
            <person name="Wang G."/>
        </authorList>
    </citation>
    <scope>NUCLEOTIDE SEQUENCE [LARGE SCALE GENOMIC DNA]</scope>
    <source>
        <strain evidence="4 5">BH030004</strain>
    </source>
</reference>
<dbReference type="eggNOG" id="COG2755">
    <property type="taxonomic scope" value="Bacteria"/>
</dbReference>
<keyword evidence="1 2" id="KW-0732">Signal</keyword>
<dbReference type="Proteomes" id="UP000030403">
    <property type="component" value="Unassembled WGS sequence"/>
</dbReference>
<dbReference type="RefSeq" id="WP_027446389.1">
    <property type="nucleotide sequence ID" value="NZ_AULJ01000034.1"/>
</dbReference>
<dbReference type="EMBL" id="AVPF01000011">
    <property type="protein sequence ID" value="KGX89945.1"/>
    <property type="molecule type" value="Genomic_DNA"/>
</dbReference>
<sequence length="763" mass="89334">MKKKWMSGVLCTVMIVGSMTPVYAATDRDSSNEKVDEVDEVALEEAKKEAKISKEEAIKLAKKAIEIPEDYEREDVRFDTRYRDTQVWQIRWNKRDDRSYHSIRVTVDAETGDVISLNQHHNDQDEERNFPPEVDYNKAVSIAQSYIMKHHSGLKGGLVLDEETKKRSQERPFRRSYEHQVEFHQQVNGVPYQRNSIHFSINGNGKITSMRFNWEYDLNYENPSEVLSKKEAADKLYEQFTAGLQYQMNRYAYRPGVEAEPRLVYIPVSKFEEGYRGFGLLDAETGEWLNRYQEPYGESDEFKISEEPLSDEVTPLKERDSELTQEEALEVVTGAFDIPEDYELQDANYDENNYRGDENPTWRFYWRNDEQRPHPMEDIRVTVDAKTGELMSYRDDRDRFYGDKMPDDFEVKVTKEEAKEKAMNLVKKVASSKLDRLYVRTPRENTYREKDVPRSYTVTFVRKENGLQVQAQQISVSILSDTGKIVNYHQNWNHDIEFPNVEDVISEEKAKEILFDNYKMDLTHHLPVPRSEEEEDIKDTNLIYQPTREITDYRVYLDAKTGKWIDEETGEVYSQEEKDAKDIADHPNKKQLQDMLDYNILQLDKDGNLNPDEELTRAELVKFMMKALGYDGYYYGRNDELPFEDVTEEHENFSYIHSAVQRNILDDDENKFYPDKDADRAFMAKLIVEALDYDQLASFEGVFEPAFDDVEGEEYAGHIALVNRLGILKGDGDEFHPDKAVTKADLAITIMKFLEIEPKLNEH</sequence>
<gene>
    <name evidence="4" type="ORF">N783_03390</name>
</gene>
<evidence type="ECO:0000259" key="3">
    <source>
        <dbReference type="PROSITE" id="PS51272"/>
    </source>
</evidence>
<dbReference type="Pfam" id="PF00395">
    <property type="entry name" value="SLH"/>
    <property type="match status" value="3"/>
</dbReference>
<evidence type="ECO:0000313" key="4">
    <source>
        <dbReference type="EMBL" id="KGX89945.1"/>
    </source>
</evidence>